<reference evidence="3" key="1">
    <citation type="journal article" date="2012" name="Science">
        <title>The Paleozoic origin of enzymatic lignin decomposition reconstructed from 31 fungal genomes.</title>
        <authorList>
            <person name="Floudas D."/>
            <person name="Binder M."/>
            <person name="Riley R."/>
            <person name="Barry K."/>
            <person name="Blanchette R.A."/>
            <person name="Henrissat B."/>
            <person name="Martinez A.T."/>
            <person name="Otillar R."/>
            <person name="Spatafora J.W."/>
            <person name="Yadav J.S."/>
            <person name="Aerts A."/>
            <person name="Benoit I."/>
            <person name="Boyd A."/>
            <person name="Carlson A."/>
            <person name="Copeland A."/>
            <person name="Coutinho P.M."/>
            <person name="de Vries R.P."/>
            <person name="Ferreira P."/>
            <person name="Findley K."/>
            <person name="Foster B."/>
            <person name="Gaskell J."/>
            <person name="Glotzer D."/>
            <person name="Gorecki P."/>
            <person name="Heitman J."/>
            <person name="Hesse C."/>
            <person name="Hori C."/>
            <person name="Igarashi K."/>
            <person name="Jurgens J.A."/>
            <person name="Kallen N."/>
            <person name="Kersten P."/>
            <person name="Kohler A."/>
            <person name="Kuees U."/>
            <person name="Kumar T.K.A."/>
            <person name="Kuo A."/>
            <person name="LaButti K."/>
            <person name="Larrondo L.F."/>
            <person name="Lindquist E."/>
            <person name="Ling A."/>
            <person name="Lombard V."/>
            <person name="Lucas S."/>
            <person name="Lundell T."/>
            <person name="Martin R."/>
            <person name="McLaughlin D.J."/>
            <person name="Morgenstern I."/>
            <person name="Morin E."/>
            <person name="Murat C."/>
            <person name="Nagy L.G."/>
            <person name="Nolan M."/>
            <person name="Ohm R.A."/>
            <person name="Patyshakuliyeva A."/>
            <person name="Rokas A."/>
            <person name="Ruiz-Duenas F.J."/>
            <person name="Sabat G."/>
            <person name="Salamov A."/>
            <person name="Samejima M."/>
            <person name="Schmutz J."/>
            <person name="Slot J.C."/>
            <person name="St John F."/>
            <person name="Stenlid J."/>
            <person name="Sun H."/>
            <person name="Sun S."/>
            <person name="Syed K."/>
            <person name="Tsang A."/>
            <person name="Wiebenga A."/>
            <person name="Young D."/>
            <person name="Pisabarro A."/>
            <person name="Eastwood D.C."/>
            <person name="Martin F."/>
            <person name="Cullen D."/>
            <person name="Grigoriev I.V."/>
            <person name="Hibbett D.S."/>
        </authorList>
    </citation>
    <scope>NUCLEOTIDE SEQUENCE [LARGE SCALE GENOMIC DNA]</scope>
    <source>
        <strain evidence="3">FP-91666</strain>
    </source>
</reference>
<organism evidence="2 3">
    <name type="scientific">Stereum hirsutum (strain FP-91666)</name>
    <name type="common">White-rot fungus</name>
    <dbReference type="NCBI Taxonomy" id="721885"/>
    <lineage>
        <taxon>Eukaryota</taxon>
        <taxon>Fungi</taxon>
        <taxon>Dikarya</taxon>
        <taxon>Basidiomycota</taxon>
        <taxon>Agaricomycotina</taxon>
        <taxon>Agaricomycetes</taxon>
        <taxon>Russulales</taxon>
        <taxon>Stereaceae</taxon>
        <taxon>Stereum</taxon>
    </lineage>
</organism>
<evidence type="ECO:0000313" key="3">
    <source>
        <dbReference type="Proteomes" id="UP000053927"/>
    </source>
</evidence>
<evidence type="ECO:0000256" key="1">
    <source>
        <dbReference type="SAM" id="MobiDB-lite"/>
    </source>
</evidence>
<evidence type="ECO:0000313" key="2">
    <source>
        <dbReference type="EMBL" id="EIM79970.1"/>
    </source>
</evidence>
<dbReference type="RefSeq" id="XP_007310956.1">
    <property type="nucleotide sequence ID" value="XM_007310894.1"/>
</dbReference>
<sequence>MTKVEGLRKEVLARMVEVNFMSSSARVNEVNEKKMEPSSVDKMYSTSTSPRYGKRTEANSLSLETGSDNLSSTPKLNPDAAQPTNLSTPFQALGAGSDSRDRPSHALTASTSTVEELSPPEEALTIASSEMKAFGASRTNTNAADSNTPSVYRGTRLQVDSLADATQFTASSDSTSCQSDSSTDIEAQLYHSTTPPLPSKFSVKCPPSLPRSCFFRNKPATLFDVVMVSSHHLRSSAFPLIMASPRVDGKRPYIGPSTLSYAQRGVDVARF</sequence>
<keyword evidence="3" id="KW-1185">Reference proteome</keyword>
<dbReference type="Proteomes" id="UP000053927">
    <property type="component" value="Unassembled WGS sequence"/>
</dbReference>
<dbReference type="AlphaFoldDB" id="R7RYI9"/>
<gene>
    <name evidence="2" type="ORF">STEHIDRAFT_143056</name>
</gene>
<name>R7RYI9_STEHR</name>
<dbReference type="EMBL" id="JH687400">
    <property type="protein sequence ID" value="EIM79970.1"/>
    <property type="molecule type" value="Genomic_DNA"/>
</dbReference>
<dbReference type="GeneID" id="18799159"/>
<feature type="region of interest" description="Disordered" evidence="1">
    <location>
        <begin position="29"/>
        <end position="121"/>
    </location>
</feature>
<accession>R7RYI9</accession>
<proteinExistence type="predicted"/>
<protein>
    <submittedName>
        <fullName evidence="2">Uncharacterized protein</fullName>
    </submittedName>
</protein>
<feature type="compositionally biased region" description="Polar residues" evidence="1">
    <location>
        <begin position="58"/>
        <end position="75"/>
    </location>
</feature>
<dbReference type="KEGG" id="shs:STEHIDRAFT_143056"/>